<feature type="signal peptide" evidence="1">
    <location>
        <begin position="1"/>
        <end position="23"/>
    </location>
</feature>
<dbReference type="EMBL" id="LDJX01000003">
    <property type="protein sequence ID" value="KPM32241.1"/>
    <property type="molecule type" value="Genomic_DNA"/>
</dbReference>
<evidence type="ECO:0000256" key="1">
    <source>
        <dbReference type="SAM" id="SignalP"/>
    </source>
</evidence>
<gene>
    <name evidence="2" type="ORF">I595_1891</name>
</gene>
<dbReference type="Proteomes" id="UP000050280">
    <property type="component" value="Unassembled WGS sequence"/>
</dbReference>
<protein>
    <submittedName>
        <fullName evidence="2">Uncharacterized protein</fullName>
    </submittedName>
</protein>
<dbReference type="OrthoDB" id="1424572at2"/>
<dbReference type="RefSeq" id="WP_054559006.1">
    <property type="nucleotide sequence ID" value="NZ_LDJX01000003.1"/>
</dbReference>
<feature type="chain" id="PRO_5006135307" evidence="1">
    <location>
        <begin position="24"/>
        <end position="108"/>
    </location>
</feature>
<evidence type="ECO:0000313" key="3">
    <source>
        <dbReference type="Proteomes" id="UP000050280"/>
    </source>
</evidence>
<keyword evidence="1" id="KW-0732">Signal</keyword>
<dbReference type="AlphaFoldDB" id="A0A0P7B259"/>
<sequence length="108" mass="12203">MKRFNLIMLVGFLLLASPLPTIAAYKMETKPTITTLDSFIYYGIVATITDEMKSFTQKYKVGFTNAGCLILNMDTTESHNLQIAQRLTKELGHDDWIVELPFKVIGVN</sequence>
<keyword evidence="3" id="KW-1185">Reference proteome</keyword>
<accession>A0A0P7B259</accession>
<name>A0A0P7B259_9FLAO</name>
<proteinExistence type="predicted"/>
<dbReference type="STRING" id="1300341.I595_1891"/>
<organism evidence="2 3">
    <name type="scientific">Croceitalea dokdonensis DOKDO 023</name>
    <dbReference type="NCBI Taxonomy" id="1300341"/>
    <lineage>
        <taxon>Bacteria</taxon>
        <taxon>Pseudomonadati</taxon>
        <taxon>Bacteroidota</taxon>
        <taxon>Flavobacteriia</taxon>
        <taxon>Flavobacteriales</taxon>
        <taxon>Flavobacteriaceae</taxon>
        <taxon>Croceitalea</taxon>
    </lineage>
</organism>
<reference evidence="2 3" key="1">
    <citation type="submission" date="2015-09" db="EMBL/GenBank/DDBJ databases">
        <title>Genome sequence of the marine flavobacterium Croceitalea dokdonensis DOKDO 023 that contains proton- and sodium-pumping rhodopsins.</title>
        <authorList>
            <person name="Kwon S.-K."/>
            <person name="Lee H.K."/>
            <person name="Kwak M.-J."/>
            <person name="Kim J.F."/>
        </authorList>
    </citation>
    <scope>NUCLEOTIDE SEQUENCE [LARGE SCALE GENOMIC DNA]</scope>
    <source>
        <strain evidence="2 3">DOKDO 023</strain>
    </source>
</reference>
<comment type="caution">
    <text evidence="2">The sequence shown here is derived from an EMBL/GenBank/DDBJ whole genome shotgun (WGS) entry which is preliminary data.</text>
</comment>
<evidence type="ECO:0000313" key="2">
    <source>
        <dbReference type="EMBL" id="KPM32241.1"/>
    </source>
</evidence>